<keyword evidence="2" id="KW-0442">Lipid degradation</keyword>
<dbReference type="InterPro" id="IPR016035">
    <property type="entry name" value="Acyl_Trfase/lysoPLipase"/>
</dbReference>
<dbReference type="SUPFAM" id="SSF52151">
    <property type="entry name" value="FabD/lysophospholipase-like"/>
    <property type="match status" value="1"/>
</dbReference>
<comment type="caution">
    <text evidence="6">The sequence shown here is derived from an EMBL/GenBank/DDBJ whole genome shotgun (WGS) entry which is preliminary data.</text>
</comment>
<dbReference type="InterPro" id="IPR002641">
    <property type="entry name" value="PNPLA_dom"/>
</dbReference>
<protein>
    <submittedName>
        <fullName evidence="6">Phospholipase, patatin family protein</fullName>
    </submittedName>
</protein>
<accession>A0ABQ1AYH7</accession>
<evidence type="ECO:0000256" key="2">
    <source>
        <dbReference type="ARBA" id="ARBA00022963"/>
    </source>
</evidence>
<dbReference type="PROSITE" id="PS51635">
    <property type="entry name" value="PNPLA"/>
    <property type="match status" value="1"/>
</dbReference>
<keyword evidence="3" id="KW-0443">Lipid metabolism</keyword>
<evidence type="ECO:0000256" key="1">
    <source>
        <dbReference type="ARBA" id="ARBA00022801"/>
    </source>
</evidence>
<name>A0ABQ1AYH7_ASPLE</name>
<evidence type="ECO:0000313" key="6">
    <source>
        <dbReference type="EMBL" id="GFF90408.1"/>
    </source>
</evidence>
<evidence type="ECO:0000256" key="4">
    <source>
        <dbReference type="PROSITE-ProRule" id="PRU01161"/>
    </source>
</evidence>
<organism evidence="6 7">
    <name type="scientific">Aspergillus lentulus</name>
    <dbReference type="NCBI Taxonomy" id="293939"/>
    <lineage>
        <taxon>Eukaryota</taxon>
        <taxon>Fungi</taxon>
        <taxon>Dikarya</taxon>
        <taxon>Ascomycota</taxon>
        <taxon>Pezizomycotina</taxon>
        <taxon>Eurotiomycetes</taxon>
        <taxon>Eurotiomycetidae</taxon>
        <taxon>Eurotiales</taxon>
        <taxon>Aspergillaceae</taxon>
        <taxon>Aspergillus</taxon>
        <taxon>Aspergillus subgen. Fumigati</taxon>
    </lineage>
</organism>
<keyword evidence="7" id="KW-1185">Reference proteome</keyword>
<feature type="domain" description="PNPLA" evidence="5">
    <location>
        <begin position="11"/>
        <end position="216"/>
    </location>
</feature>
<dbReference type="Proteomes" id="UP000465220">
    <property type="component" value="Unassembled WGS sequence"/>
</dbReference>
<keyword evidence="1" id="KW-0378">Hydrolase</keyword>
<evidence type="ECO:0000259" key="5">
    <source>
        <dbReference type="PROSITE" id="PS51635"/>
    </source>
</evidence>
<dbReference type="Pfam" id="PF01734">
    <property type="entry name" value="Patatin"/>
    <property type="match status" value="1"/>
</dbReference>
<dbReference type="PANTHER" id="PTHR24185:SF1">
    <property type="entry name" value="CALCIUM-INDEPENDENT PHOSPHOLIPASE A2-GAMMA"/>
    <property type="match status" value="1"/>
</dbReference>
<proteinExistence type="predicted"/>
<feature type="short sequence motif" description="GXGXXG" evidence="4">
    <location>
        <begin position="15"/>
        <end position="20"/>
    </location>
</feature>
<comment type="caution">
    <text evidence="4">Lacks conserved residue(s) required for the propagation of feature annotation.</text>
</comment>
<gene>
    <name evidence="6" type="ORF">IFM60648_09054</name>
</gene>
<dbReference type="Gene3D" id="3.40.1090.10">
    <property type="entry name" value="Cytosolic phospholipase A2 catalytic domain"/>
    <property type="match status" value="1"/>
</dbReference>
<evidence type="ECO:0000256" key="3">
    <source>
        <dbReference type="ARBA" id="ARBA00023098"/>
    </source>
</evidence>
<dbReference type="PANTHER" id="PTHR24185">
    <property type="entry name" value="CALCIUM-INDEPENDENT PHOSPHOLIPASE A2-GAMMA"/>
    <property type="match status" value="1"/>
</dbReference>
<evidence type="ECO:0000313" key="7">
    <source>
        <dbReference type="Proteomes" id="UP000465220"/>
    </source>
</evidence>
<sequence>MQLEEKKLNLLSLDGGGIRGLSSLYVLKNMMEAIDQQRPPKPCEVFDIIGGVGSGGLIAIMLGRLRMDVDQCISAYEHLLQCSFTQRSLHLRHGKSESQRSLHLGHPKFDPKICASTLRSIVAQSGYEENTLFRESEPSCRVVIYLTDWKTQKSFPLTSYESKHCPSELSMTATMVEAGQACLASLAGYEPITMGPDKKKYCDSSRNIINPVRQVWAEANGLWPGVLASQLGCIVSIGAGSASIKGKGMHEVMGLERMLSQLDVHDPEKVANVFLQTHTELDDAGRLYRFNVPDGLGDIKVDEIKQMELIMEATDDHLTTELVRKQMRRCVSALRVLTGS</sequence>
<dbReference type="CDD" id="cd07216">
    <property type="entry name" value="Pat17_PNPLA8_PNPLA9_like3"/>
    <property type="match status" value="1"/>
</dbReference>
<dbReference type="EMBL" id="BLKI01000076">
    <property type="protein sequence ID" value="GFF90408.1"/>
    <property type="molecule type" value="Genomic_DNA"/>
</dbReference>
<reference evidence="6 7" key="1">
    <citation type="submission" date="2020-01" db="EMBL/GenBank/DDBJ databases">
        <title>Draft genome sequence of Aspergillus lentulus IFM 60648.</title>
        <authorList>
            <person name="Takahashi H."/>
            <person name="Yaguchi T."/>
        </authorList>
    </citation>
    <scope>NUCLEOTIDE SEQUENCE [LARGE SCALE GENOMIC DNA]</scope>
    <source>
        <strain evidence="6 7">IFM 60648</strain>
    </source>
</reference>